<evidence type="ECO:0000256" key="1">
    <source>
        <dbReference type="ARBA" id="ARBA00022833"/>
    </source>
</evidence>
<dbReference type="InterPro" id="IPR024078">
    <property type="entry name" value="LmbE-like_dom_sf"/>
</dbReference>
<dbReference type="Pfam" id="PF02585">
    <property type="entry name" value="PIG-L"/>
    <property type="match status" value="1"/>
</dbReference>
<accession>A0ABP7PH92</accession>
<comment type="caution">
    <text evidence="2">The sequence shown here is derived from an EMBL/GenBank/DDBJ whole genome shotgun (WGS) entry which is preliminary data.</text>
</comment>
<sequence>MTISEFPTDWSSALVLVAHPDDPEYGMAAAVAKWTSEGKTVVYALATSGEAGIEGMAPAEAGPLREDEQRASAAVVGVDHVEFWGFDDSELFNTPELREKIAETIERVHPDVVLSLYGGPEWAPGMPNQRDHMEFAAAVVDAFDSLTDPPRALFVNGPGSTHAVDVDGFVEQAVDSLAEHKVYLAVLDPDTPVADQARTQVEMTTGVQDGFDAAHASGFTRIRPQ</sequence>
<proteinExistence type="predicted"/>
<evidence type="ECO:0000313" key="3">
    <source>
        <dbReference type="Proteomes" id="UP001418444"/>
    </source>
</evidence>
<dbReference type="EMBL" id="BAAAZW010000008">
    <property type="protein sequence ID" value="GAA3965565.1"/>
    <property type="molecule type" value="Genomic_DNA"/>
</dbReference>
<gene>
    <name evidence="2" type="ORF">GCM10022231_27920</name>
</gene>
<dbReference type="InterPro" id="IPR003737">
    <property type="entry name" value="GlcNAc_PI_deacetylase-related"/>
</dbReference>
<keyword evidence="1" id="KW-0862">Zinc</keyword>
<dbReference type="PANTHER" id="PTHR12993">
    <property type="entry name" value="N-ACETYLGLUCOSAMINYL-PHOSPHATIDYLINOSITOL DE-N-ACETYLASE-RELATED"/>
    <property type="match status" value="1"/>
</dbReference>
<evidence type="ECO:0000313" key="2">
    <source>
        <dbReference type="EMBL" id="GAA3965565.1"/>
    </source>
</evidence>
<name>A0ABP7PH92_9ACTN</name>
<reference evidence="3" key="1">
    <citation type="journal article" date="2019" name="Int. J. Syst. Evol. Microbiol.">
        <title>The Global Catalogue of Microorganisms (GCM) 10K type strain sequencing project: providing services to taxonomists for standard genome sequencing and annotation.</title>
        <authorList>
            <consortium name="The Broad Institute Genomics Platform"/>
            <consortium name="The Broad Institute Genome Sequencing Center for Infectious Disease"/>
            <person name="Wu L."/>
            <person name="Ma J."/>
        </authorList>
    </citation>
    <scope>NUCLEOTIDE SEQUENCE [LARGE SCALE GENOMIC DNA]</scope>
    <source>
        <strain evidence="3">JCM 16923</strain>
    </source>
</reference>
<dbReference type="PANTHER" id="PTHR12993:SF28">
    <property type="entry name" value="LMBE FAMILY PROTEIN"/>
    <property type="match status" value="1"/>
</dbReference>
<dbReference type="Gene3D" id="3.40.50.10320">
    <property type="entry name" value="LmbE-like"/>
    <property type="match status" value="1"/>
</dbReference>
<dbReference type="Proteomes" id="UP001418444">
    <property type="component" value="Unassembled WGS sequence"/>
</dbReference>
<dbReference type="SUPFAM" id="SSF102588">
    <property type="entry name" value="LmbE-like"/>
    <property type="match status" value="1"/>
</dbReference>
<dbReference type="RefSeq" id="WP_344784804.1">
    <property type="nucleotide sequence ID" value="NZ_BAAAZW010000008.1"/>
</dbReference>
<organism evidence="2 3">
    <name type="scientific">Gordonia caeni</name>
    <dbReference type="NCBI Taxonomy" id="1007097"/>
    <lineage>
        <taxon>Bacteria</taxon>
        <taxon>Bacillati</taxon>
        <taxon>Actinomycetota</taxon>
        <taxon>Actinomycetes</taxon>
        <taxon>Mycobacteriales</taxon>
        <taxon>Gordoniaceae</taxon>
        <taxon>Gordonia</taxon>
    </lineage>
</organism>
<keyword evidence="3" id="KW-1185">Reference proteome</keyword>
<protein>
    <submittedName>
        <fullName evidence="2">PIG-L family deacetylase</fullName>
    </submittedName>
</protein>